<evidence type="ECO:0008006" key="2">
    <source>
        <dbReference type="Google" id="ProtNLM"/>
    </source>
</evidence>
<reference evidence="1" key="1">
    <citation type="journal article" date="2014" name="Front. Microbiol.">
        <title>High frequency of phylogenetically diverse reductive dehalogenase-homologous genes in deep subseafloor sedimentary metagenomes.</title>
        <authorList>
            <person name="Kawai M."/>
            <person name="Futagami T."/>
            <person name="Toyoda A."/>
            <person name="Takaki Y."/>
            <person name="Nishi S."/>
            <person name="Hori S."/>
            <person name="Arai W."/>
            <person name="Tsubouchi T."/>
            <person name="Morono Y."/>
            <person name="Uchiyama I."/>
            <person name="Ito T."/>
            <person name="Fujiyama A."/>
            <person name="Inagaki F."/>
            <person name="Takami H."/>
        </authorList>
    </citation>
    <scope>NUCLEOTIDE SEQUENCE</scope>
    <source>
        <strain evidence="1">Expedition CK06-06</strain>
    </source>
</reference>
<gene>
    <name evidence="1" type="ORF">S03H2_35052</name>
</gene>
<proteinExistence type="predicted"/>
<dbReference type="AlphaFoldDB" id="X1GSQ3"/>
<dbReference type="EMBL" id="BARU01021418">
    <property type="protein sequence ID" value="GAH60207.1"/>
    <property type="molecule type" value="Genomic_DNA"/>
</dbReference>
<dbReference type="Gene3D" id="3.90.75.20">
    <property type="match status" value="1"/>
</dbReference>
<comment type="caution">
    <text evidence="1">The sequence shown here is derived from an EMBL/GenBank/DDBJ whole genome shotgun (WGS) entry which is preliminary data.</text>
</comment>
<evidence type="ECO:0000313" key="1">
    <source>
        <dbReference type="EMBL" id="GAH60207.1"/>
    </source>
</evidence>
<organism evidence="1">
    <name type="scientific">marine sediment metagenome</name>
    <dbReference type="NCBI Taxonomy" id="412755"/>
    <lineage>
        <taxon>unclassified sequences</taxon>
        <taxon>metagenomes</taxon>
        <taxon>ecological metagenomes</taxon>
    </lineage>
</organism>
<name>X1GSQ3_9ZZZZ</name>
<sequence length="141" mass="16470">LTCANHTKLEERHASLRGEKNPNWKGGRRISGDGYILVKLQLADFFYPMARKDGYVLEHRLAMAKQLHRCLLPWEVVHHKNEIKNSNELENLELLASQGKHNTMVNKRVKQLEQTVAKQATQIKLLQWHIKELERVEIESN</sequence>
<accession>X1GSQ3</accession>
<feature type="non-terminal residue" evidence="1">
    <location>
        <position position="1"/>
    </location>
</feature>
<protein>
    <recommendedName>
        <fullName evidence="2">HNH nuclease domain-containing protein</fullName>
    </recommendedName>
</protein>
<dbReference type="SUPFAM" id="SSF54060">
    <property type="entry name" value="His-Me finger endonucleases"/>
    <property type="match status" value="1"/>
</dbReference>
<dbReference type="InterPro" id="IPR044925">
    <property type="entry name" value="His-Me_finger_sf"/>
</dbReference>